<accession>A0AAV4PC65</accession>
<feature type="non-terminal residue" evidence="1">
    <location>
        <position position="1"/>
    </location>
</feature>
<name>A0AAV4PC65_9ARAC</name>
<comment type="caution">
    <text evidence="1">The sequence shown here is derived from an EMBL/GenBank/DDBJ whole genome shotgun (WGS) entry which is preliminary data.</text>
</comment>
<keyword evidence="2" id="KW-1185">Reference proteome</keyword>
<reference evidence="1 2" key="1">
    <citation type="submission" date="2021-06" db="EMBL/GenBank/DDBJ databases">
        <title>Caerostris darwini draft genome.</title>
        <authorList>
            <person name="Kono N."/>
            <person name="Arakawa K."/>
        </authorList>
    </citation>
    <scope>NUCLEOTIDE SEQUENCE [LARGE SCALE GENOMIC DNA]</scope>
</reference>
<evidence type="ECO:0000313" key="1">
    <source>
        <dbReference type="EMBL" id="GIX94614.1"/>
    </source>
</evidence>
<proteinExistence type="predicted"/>
<organism evidence="1 2">
    <name type="scientific">Caerostris darwini</name>
    <dbReference type="NCBI Taxonomy" id="1538125"/>
    <lineage>
        <taxon>Eukaryota</taxon>
        <taxon>Metazoa</taxon>
        <taxon>Ecdysozoa</taxon>
        <taxon>Arthropoda</taxon>
        <taxon>Chelicerata</taxon>
        <taxon>Arachnida</taxon>
        <taxon>Araneae</taxon>
        <taxon>Araneomorphae</taxon>
        <taxon>Entelegynae</taxon>
        <taxon>Araneoidea</taxon>
        <taxon>Araneidae</taxon>
        <taxon>Caerostris</taxon>
    </lineage>
</organism>
<dbReference type="AlphaFoldDB" id="A0AAV4PC65"/>
<sequence length="49" mass="5916">PYKSSKISHQRVNWASAFTSESVSVFTCRLYLPNNYLISFFLRRYFLYN</sequence>
<gene>
    <name evidence="1" type="ORF">CDAR_299261</name>
</gene>
<dbReference type="Proteomes" id="UP001054837">
    <property type="component" value="Unassembled WGS sequence"/>
</dbReference>
<evidence type="ECO:0000313" key="2">
    <source>
        <dbReference type="Proteomes" id="UP001054837"/>
    </source>
</evidence>
<protein>
    <submittedName>
        <fullName evidence="1">Uncharacterized protein</fullName>
    </submittedName>
</protein>
<dbReference type="EMBL" id="BPLQ01002622">
    <property type="protein sequence ID" value="GIX94614.1"/>
    <property type="molecule type" value="Genomic_DNA"/>
</dbReference>